<evidence type="ECO:0000313" key="2">
    <source>
        <dbReference type="Proteomes" id="UP001171620"/>
    </source>
</evidence>
<accession>A0AAW7SUE9</accession>
<dbReference type="AlphaFoldDB" id="A0AAW7SUE9"/>
<gene>
    <name evidence="1" type="ORF">QZM33_06685</name>
</gene>
<sequence>MGHHNQMKSRLLKIVGTALLVTSISVFSETSVRDYVTSRNNAVEAVHAKYSDQGSERLSRAADKAMQDVRIKLQRLVGAVNAKGFPRSGKSVIGSRSDDEYDGLDGVEVKSFDAKTLLFVTTVPIMESWLAVHRKDFKHYSTLRKMLGTEEFYNATATLNGDAAVYSYGEIPVAARGGDSIARAIVFAVGQDDPAPNPPDNLAVTVMQGDRIFIFTEKATVKGMPACSVSNLQTSITYEQCFAKKLPSQSEYPKLVNQAQRLVDLVSPQLQR</sequence>
<reference evidence="1" key="1">
    <citation type="submission" date="2023-07" db="EMBL/GenBank/DDBJ databases">
        <title>A collection of bacterial strains from the Burkholderia cepacia Research Laboratory and Repository.</title>
        <authorList>
            <person name="Lipuma J."/>
            <person name="Spilker T."/>
            <person name="Caverly L."/>
        </authorList>
    </citation>
    <scope>NUCLEOTIDE SEQUENCE</scope>
    <source>
        <strain evidence="1">AU44268</strain>
    </source>
</reference>
<dbReference type="Proteomes" id="UP001171620">
    <property type="component" value="Unassembled WGS sequence"/>
</dbReference>
<proteinExistence type="predicted"/>
<organism evidence="1 2">
    <name type="scientific">Burkholderia vietnamiensis</name>
    <dbReference type="NCBI Taxonomy" id="60552"/>
    <lineage>
        <taxon>Bacteria</taxon>
        <taxon>Pseudomonadati</taxon>
        <taxon>Pseudomonadota</taxon>
        <taxon>Betaproteobacteria</taxon>
        <taxon>Burkholderiales</taxon>
        <taxon>Burkholderiaceae</taxon>
        <taxon>Burkholderia</taxon>
        <taxon>Burkholderia cepacia complex</taxon>
    </lineage>
</organism>
<name>A0AAW7SUE9_BURVI</name>
<evidence type="ECO:0000313" key="1">
    <source>
        <dbReference type="EMBL" id="MDN7794652.1"/>
    </source>
</evidence>
<dbReference type="EMBL" id="JAUJRV010000003">
    <property type="protein sequence ID" value="MDN7794652.1"/>
    <property type="molecule type" value="Genomic_DNA"/>
</dbReference>
<protein>
    <submittedName>
        <fullName evidence="1">Uncharacterized protein</fullName>
    </submittedName>
</protein>
<comment type="caution">
    <text evidence="1">The sequence shown here is derived from an EMBL/GenBank/DDBJ whole genome shotgun (WGS) entry which is preliminary data.</text>
</comment>
<dbReference type="RefSeq" id="WP_155416637.1">
    <property type="nucleotide sequence ID" value="NZ_JAUJRV010000003.1"/>
</dbReference>